<protein>
    <submittedName>
        <fullName evidence="2">Acyl--CoA ligase</fullName>
    </submittedName>
</protein>
<keyword evidence="3" id="KW-1185">Reference proteome</keyword>
<comment type="caution">
    <text evidence="2">The sequence shown here is derived from an EMBL/GenBank/DDBJ whole genome shotgun (WGS) entry which is preliminary data.</text>
</comment>
<dbReference type="InterPro" id="IPR050237">
    <property type="entry name" value="ATP-dep_AMP-bd_enzyme"/>
</dbReference>
<feature type="domain" description="AMP-dependent synthetase/ligase" evidence="1">
    <location>
        <begin position="19"/>
        <end position="366"/>
    </location>
</feature>
<dbReference type="SUPFAM" id="SSF56801">
    <property type="entry name" value="Acetyl-CoA synthetase-like"/>
    <property type="match status" value="1"/>
</dbReference>
<sequence>MADHAPVKLVELLLGPAGTDPHRVCVIADGRPWTRAEVGAAVGRCADDLLEQGLRPGQRVLALLDHDLRGITFLAAASALGLRVLMPYNLHAAAAAEWLTIAAAARPDAVVHLTRDRAAVPALREAGCRVVELGEGGPPAPRGGPGPRIHQPEPTAQFLILFTSGTTGAPKAISVSEELVCRRVLSVTRALDFDAGSRVFMSGLLNNTTGVIFAFGALHHDALLIVPTGREIENWPAEVARHGITHVMLRPVAMKRFVESAAAGGEDLSSLRTVAYGAAAMPRGLLEAGRALMPCSWVQGYGLSETFGPFCWLDEAGHRDRRYRGEPYCVGRPDETVEVRLEPVAGHPGGVGEVLVRGPGLMEGYLDIASGALTPPGDWLRTGDLASWSRHGDLLLKGRKAGALLSADGHRIYPEEVEAVLADVPGVDGAVVVGVAAGGPAERPVACISGALAGCRPATVRDVVCRALGPVLSREKWPDLLYPVPAPLPTSTNDKVMRAEIRRRIDVAALIEL</sequence>
<name>A0A7K3WDU4_9ACTN</name>
<proteinExistence type="predicted"/>
<evidence type="ECO:0000259" key="1">
    <source>
        <dbReference type="Pfam" id="PF00501"/>
    </source>
</evidence>
<dbReference type="Pfam" id="PF00501">
    <property type="entry name" value="AMP-binding"/>
    <property type="match status" value="1"/>
</dbReference>
<reference evidence="2 3" key="1">
    <citation type="submission" date="2020-02" db="EMBL/GenBank/DDBJ databases">
        <title>The whole genome sequence of CPCC 205119.</title>
        <authorList>
            <person name="Jiang Z."/>
        </authorList>
    </citation>
    <scope>NUCLEOTIDE SEQUENCE [LARGE SCALE GENOMIC DNA]</scope>
    <source>
        <strain evidence="2 3">CPCC 205119</strain>
    </source>
</reference>
<evidence type="ECO:0000313" key="2">
    <source>
        <dbReference type="EMBL" id="NEL54574.1"/>
    </source>
</evidence>
<dbReference type="Gene3D" id="3.40.50.12780">
    <property type="entry name" value="N-terminal domain of ligase-like"/>
    <property type="match status" value="1"/>
</dbReference>
<dbReference type="Proteomes" id="UP000470470">
    <property type="component" value="Unassembled WGS sequence"/>
</dbReference>
<dbReference type="CDD" id="cd04433">
    <property type="entry name" value="AFD_class_I"/>
    <property type="match status" value="1"/>
</dbReference>
<dbReference type="InterPro" id="IPR045851">
    <property type="entry name" value="AMP-bd_C_sf"/>
</dbReference>
<dbReference type="InterPro" id="IPR020845">
    <property type="entry name" value="AMP-binding_CS"/>
</dbReference>
<dbReference type="AlphaFoldDB" id="A0A7K3WDU4"/>
<dbReference type="InterPro" id="IPR042099">
    <property type="entry name" value="ANL_N_sf"/>
</dbReference>
<dbReference type="EMBL" id="JAAGWK010000015">
    <property type="protein sequence ID" value="NEL54574.1"/>
    <property type="molecule type" value="Genomic_DNA"/>
</dbReference>
<dbReference type="PANTHER" id="PTHR43767:SF1">
    <property type="entry name" value="NONRIBOSOMAL PEPTIDE SYNTHASE PES1 (EUROFUNG)-RELATED"/>
    <property type="match status" value="1"/>
</dbReference>
<accession>A0A7K3WDU4</accession>
<dbReference type="InterPro" id="IPR000873">
    <property type="entry name" value="AMP-dep_synth/lig_dom"/>
</dbReference>
<dbReference type="GO" id="GO:0016878">
    <property type="term" value="F:acid-thiol ligase activity"/>
    <property type="evidence" value="ECO:0007669"/>
    <property type="project" value="UniProtKB-ARBA"/>
</dbReference>
<dbReference type="Gene3D" id="3.30.300.30">
    <property type="match status" value="1"/>
</dbReference>
<dbReference type="PANTHER" id="PTHR43767">
    <property type="entry name" value="LONG-CHAIN-FATTY-ACID--COA LIGASE"/>
    <property type="match status" value="1"/>
</dbReference>
<keyword evidence="2" id="KW-0436">Ligase</keyword>
<dbReference type="RefSeq" id="WP_152727814.1">
    <property type="nucleotide sequence ID" value="NZ_JAABOZ010000001.1"/>
</dbReference>
<gene>
    <name evidence="2" type="ORF">G1H19_11235</name>
</gene>
<organism evidence="2 3">
    <name type="scientific">Goekera deserti</name>
    <dbReference type="NCBI Taxonomy" id="2497753"/>
    <lineage>
        <taxon>Bacteria</taxon>
        <taxon>Bacillati</taxon>
        <taxon>Actinomycetota</taxon>
        <taxon>Actinomycetes</taxon>
        <taxon>Geodermatophilales</taxon>
        <taxon>Geodermatophilaceae</taxon>
        <taxon>Goekera</taxon>
    </lineage>
</organism>
<dbReference type="PROSITE" id="PS00455">
    <property type="entry name" value="AMP_BINDING"/>
    <property type="match status" value="1"/>
</dbReference>
<evidence type="ECO:0000313" key="3">
    <source>
        <dbReference type="Proteomes" id="UP000470470"/>
    </source>
</evidence>